<dbReference type="InterPro" id="IPR003663">
    <property type="entry name" value="Sugar/inositol_transpt"/>
</dbReference>
<dbReference type="NCBIfam" id="TIGR00879">
    <property type="entry name" value="SP"/>
    <property type="match status" value="1"/>
</dbReference>
<keyword evidence="3 7" id="KW-0813">Transport</keyword>
<sequence>MGGILQYANRHFPLKGYALFASIVSIGGFLNGYDTGSIGALTTMPHFESTIGTLSPVLRGFTISLIMVTGALPSIFSGHLAGIFGTLHVVIAGALVFTVGVAIEGASSNLAMFLVGRALAGIGEGLWLSNVSVYITEIAPSARRGTLVSMPQLMAAFGLCAGYFTCYGTIHIKTTLSWRIPFIIQGAIGFTLAMSCLWLPTSPRWLLLHNRRDEALKAITRLDISQAEAEKDILRPTVPGPPRKFAVKDFVTIFKREYRGRTMLGLFILGVIQLCGIDGVLYYAPILFAQAGLPGGTASFLASGVSAILMLVVSIPAFVYADSWGRRTSVITGGIALSICMFVIGSLYASNSVQNNTGAGRWIVIVLIFIFALTYAATWGVVGKIYASEIQPAQTRAAANSTAQGLNFFTNWVVAFATPIFLSRSTYGAYFLFGGVSLFSVVVLAITMPETKGHSLESIQDGFQALLTSRPSLKGRNFLTGPCLTMPDHANV</sequence>
<feature type="transmembrane region" description="Helical" evidence="8">
    <location>
        <begin position="428"/>
        <end position="448"/>
    </location>
</feature>
<name>A0A0C3HLY7_OIDMZ</name>
<keyword evidence="5 8" id="KW-1133">Transmembrane helix</keyword>
<evidence type="ECO:0000313" key="11">
    <source>
        <dbReference type="Proteomes" id="UP000054321"/>
    </source>
</evidence>
<dbReference type="GO" id="GO:0005351">
    <property type="term" value="F:carbohydrate:proton symporter activity"/>
    <property type="evidence" value="ECO:0007669"/>
    <property type="project" value="TreeGrafter"/>
</dbReference>
<keyword evidence="6 8" id="KW-0472">Membrane</keyword>
<dbReference type="InterPro" id="IPR005828">
    <property type="entry name" value="MFS_sugar_transport-like"/>
</dbReference>
<organism evidence="10 11">
    <name type="scientific">Oidiodendron maius (strain Zn)</name>
    <dbReference type="NCBI Taxonomy" id="913774"/>
    <lineage>
        <taxon>Eukaryota</taxon>
        <taxon>Fungi</taxon>
        <taxon>Dikarya</taxon>
        <taxon>Ascomycota</taxon>
        <taxon>Pezizomycotina</taxon>
        <taxon>Leotiomycetes</taxon>
        <taxon>Leotiomycetes incertae sedis</taxon>
        <taxon>Myxotrichaceae</taxon>
        <taxon>Oidiodendron</taxon>
    </lineage>
</organism>
<evidence type="ECO:0000259" key="9">
    <source>
        <dbReference type="PROSITE" id="PS50850"/>
    </source>
</evidence>
<gene>
    <name evidence="10" type="ORF">OIDMADRAFT_177618</name>
</gene>
<dbReference type="Pfam" id="PF00083">
    <property type="entry name" value="Sugar_tr"/>
    <property type="match status" value="1"/>
</dbReference>
<dbReference type="FunFam" id="1.20.1250.20:FF:000134">
    <property type="entry name" value="MFS sugar transporter protein"/>
    <property type="match status" value="1"/>
</dbReference>
<dbReference type="PROSITE" id="PS50850">
    <property type="entry name" value="MFS"/>
    <property type="match status" value="1"/>
</dbReference>
<proteinExistence type="inferred from homology"/>
<reference evidence="11" key="2">
    <citation type="submission" date="2015-01" db="EMBL/GenBank/DDBJ databases">
        <title>Evolutionary Origins and Diversification of the Mycorrhizal Mutualists.</title>
        <authorList>
            <consortium name="DOE Joint Genome Institute"/>
            <consortium name="Mycorrhizal Genomics Consortium"/>
            <person name="Kohler A."/>
            <person name="Kuo A."/>
            <person name="Nagy L.G."/>
            <person name="Floudas D."/>
            <person name="Copeland A."/>
            <person name="Barry K.W."/>
            <person name="Cichocki N."/>
            <person name="Veneault-Fourrey C."/>
            <person name="LaButti K."/>
            <person name="Lindquist E.A."/>
            <person name="Lipzen A."/>
            <person name="Lundell T."/>
            <person name="Morin E."/>
            <person name="Murat C."/>
            <person name="Riley R."/>
            <person name="Ohm R."/>
            <person name="Sun H."/>
            <person name="Tunlid A."/>
            <person name="Henrissat B."/>
            <person name="Grigoriev I.V."/>
            <person name="Hibbett D.S."/>
            <person name="Martin F."/>
        </authorList>
    </citation>
    <scope>NUCLEOTIDE SEQUENCE [LARGE SCALE GENOMIC DNA]</scope>
    <source>
        <strain evidence="11">Zn</strain>
    </source>
</reference>
<feature type="transmembrane region" description="Helical" evidence="8">
    <location>
        <begin position="362"/>
        <end position="382"/>
    </location>
</feature>
<dbReference type="InterPro" id="IPR036259">
    <property type="entry name" value="MFS_trans_sf"/>
</dbReference>
<dbReference type="HOGENOM" id="CLU_001265_30_12_1"/>
<evidence type="ECO:0000313" key="10">
    <source>
        <dbReference type="EMBL" id="KIN03367.1"/>
    </source>
</evidence>
<evidence type="ECO:0000256" key="7">
    <source>
        <dbReference type="RuleBase" id="RU003346"/>
    </source>
</evidence>
<accession>A0A0C3HLY7</accession>
<feature type="transmembrane region" description="Helical" evidence="8">
    <location>
        <begin position="182"/>
        <end position="201"/>
    </location>
</feature>
<feature type="domain" description="Major facilitator superfamily (MFS) profile" evidence="9">
    <location>
        <begin position="20"/>
        <end position="452"/>
    </location>
</feature>
<feature type="transmembrane region" description="Helical" evidence="8">
    <location>
        <begin position="53"/>
        <end position="73"/>
    </location>
</feature>
<feature type="transmembrane region" description="Helical" evidence="8">
    <location>
        <begin position="403"/>
        <end position="422"/>
    </location>
</feature>
<protein>
    <recommendedName>
        <fullName evidence="9">Major facilitator superfamily (MFS) profile domain-containing protein</fullName>
    </recommendedName>
</protein>
<dbReference type="InParanoid" id="A0A0C3HLY7"/>
<dbReference type="SUPFAM" id="SSF103473">
    <property type="entry name" value="MFS general substrate transporter"/>
    <property type="match status" value="1"/>
</dbReference>
<dbReference type="PROSITE" id="PS00217">
    <property type="entry name" value="SUGAR_TRANSPORT_2"/>
    <property type="match status" value="1"/>
</dbReference>
<evidence type="ECO:0000256" key="1">
    <source>
        <dbReference type="ARBA" id="ARBA00004141"/>
    </source>
</evidence>
<dbReference type="InterPro" id="IPR020846">
    <property type="entry name" value="MFS_dom"/>
</dbReference>
<dbReference type="Proteomes" id="UP000054321">
    <property type="component" value="Unassembled WGS sequence"/>
</dbReference>
<dbReference type="EMBL" id="KN832873">
    <property type="protein sequence ID" value="KIN03367.1"/>
    <property type="molecule type" value="Genomic_DNA"/>
</dbReference>
<dbReference type="OrthoDB" id="5399138at2759"/>
<evidence type="ECO:0000256" key="6">
    <source>
        <dbReference type="ARBA" id="ARBA00023136"/>
    </source>
</evidence>
<dbReference type="Gene3D" id="1.20.1250.20">
    <property type="entry name" value="MFS general substrate transporter like domains"/>
    <property type="match status" value="1"/>
</dbReference>
<reference evidence="10 11" key="1">
    <citation type="submission" date="2014-04" db="EMBL/GenBank/DDBJ databases">
        <authorList>
            <consortium name="DOE Joint Genome Institute"/>
            <person name="Kuo A."/>
            <person name="Martino E."/>
            <person name="Perotto S."/>
            <person name="Kohler A."/>
            <person name="Nagy L.G."/>
            <person name="Floudas D."/>
            <person name="Copeland A."/>
            <person name="Barry K.W."/>
            <person name="Cichocki N."/>
            <person name="Veneault-Fourrey C."/>
            <person name="LaButti K."/>
            <person name="Lindquist E.A."/>
            <person name="Lipzen A."/>
            <person name="Lundell T."/>
            <person name="Morin E."/>
            <person name="Murat C."/>
            <person name="Sun H."/>
            <person name="Tunlid A."/>
            <person name="Henrissat B."/>
            <person name="Grigoriev I.V."/>
            <person name="Hibbett D.S."/>
            <person name="Martin F."/>
            <person name="Nordberg H.P."/>
            <person name="Cantor M.N."/>
            <person name="Hua S.X."/>
        </authorList>
    </citation>
    <scope>NUCLEOTIDE SEQUENCE [LARGE SCALE GENOMIC DNA]</scope>
    <source>
        <strain evidence="10 11">Zn</strain>
    </source>
</reference>
<dbReference type="GO" id="GO:0016020">
    <property type="term" value="C:membrane"/>
    <property type="evidence" value="ECO:0007669"/>
    <property type="project" value="UniProtKB-SubCell"/>
</dbReference>
<feature type="transmembrane region" description="Helical" evidence="8">
    <location>
        <begin position="80"/>
        <end position="103"/>
    </location>
</feature>
<feature type="transmembrane region" description="Helical" evidence="8">
    <location>
        <begin position="300"/>
        <end position="321"/>
    </location>
</feature>
<evidence type="ECO:0000256" key="2">
    <source>
        <dbReference type="ARBA" id="ARBA00010992"/>
    </source>
</evidence>
<dbReference type="PROSITE" id="PS00216">
    <property type="entry name" value="SUGAR_TRANSPORT_1"/>
    <property type="match status" value="1"/>
</dbReference>
<keyword evidence="11" id="KW-1185">Reference proteome</keyword>
<comment type="similarity">
    <text evidence="2 7">Belongs to the major facilitator superfamily. Sugar transporter (TC 2.A.1.1) family.</text>
</comment>
<dbReference type="PANTHER" id="PTHR48022:SF2">
    <property type="entry name" value="PLASTIDIC GLUCOSE TRANSPORTER 4"/>
    <property type="match status" value="1"/>
</dbReference>
<comment type="subcellular location">
    <subcellularLocation>
        <location evidence="1">Membrane</location>
        <topology evidence="1">Multi-pass membrane protein</topology>
    </subcellularLocation>
</comment>
<dbReference type="InterPro" id="IPR005829">
    <property type="entry name" value="Sugar_transporter_CS"/>
</dbReference>
<dbReference type="InterPro" id="IPR050360">
    <property type="entry name" value="MFS_Sugar_Transporters"/>
</dbReference>
<feature type="transmembrane region" description="Helical" evidence="8">
    <location>
        <begin position="147"/>
        <end position="170"/>
    </location>
</feature>
<feature type="transmembrane region" description="Helical" evidence="8">
    <location>
        <begin position="328"/>
        <end position="350"/>
    </location>
</feature>
<dbReference type="AlphaFoldDB" id="A0A0C3HLY7"/>
<evidence type="ECO:0000256" key="5">
    <source>
        <dbReference type="ARBA" id="ARBA00022989"/>
    </source>
</evidence>
<dbReference type="PRINTS" id="PR00171">
    <property type="entry name" value="SUGRTRNSPORT"/>
</dbReference>
<evidence type="ECO:0000256" key="4">
    <source>
        <dbReference type="ARBA" id="ARBA00022692"/>
    </source>
</evidence>
<evidence type="ECO:0000256" key="3">
    <source>
        <dbReference type="ARBA" id="ARBA00022448"/>
    </source>
</evidence>
<dbReference type="PANTHER" id="PTHR48022">
    <property type="entry name" value="PLASTIDIC GLUCOSE TRANSPORTER 4"/>
    <property type="match status" value="1"/>
</dbReference>
<feature type="transmembrane region" description="Helical" evidence="8">
    <location>
        <begin position="12"/>
        <end position="33"/>
    </location>
</feature>
<evidence type="ECO:0000256" key="8">
    <source>
        <dbReference type="SAM" id="Phobius"/>
    </source>
</evidence>
<keyword evidence="4 8" id="KW-0812">Transmembrane</keyword>
<feature type="transmembrane region" description="Helical" evidence="8">
    <location>
        <begin position="109"/>
        <end position="135"/>
    </location>
</feature>
<feature type="transmembrane region" description="Helical" evidence="8">
    <location>
        <begin position="264"/>
        <end position="288"/>
    </location>
</feature>